<dbReference type="RefSeq" id="WP_219079803.1">
    <property type="nucleotide sequence ID" value="NZ_CP079216.1"/>
</dbReference>
<dbReference type="EMBL" id="CP079216">
    <property type="protein sequence ID" value="QXT61659.1"/>
    <property type="molecule type" value="Genomic_DNA"/>
</dbReference>
<keyword evidence="3" id="KW-1185">Reference proteome</keyword>
<organism evidence="2 3">
    <name type="scientific">Tessaracoccus palaemonis</name>
    <dbReference type="NCBI Taxonomy" id="2829499"/>
    <lineage>
        <taxon>Bacteria</taxon>
        <taxon>Bacillati</taxon>
        <taxon>Actinomycetota</taxon>
        <taxon>Actinomycetes</taxon>
        <taxon>Propionibacteriales</taxon>
        <taxon>Propionibacteriaceae</taxon>
        <taxon>Tessaracoccus</taxon>
    </lineage>
</organism>
<dbReference type="Proteomes" id="UP000824504">
    <property type="component" value="Chromosome"/>
</dbReference>
<name>A0ABX8SFC1_9ACTN</name>
<sequence>MSDIQDLLEQLPIDQLATQVGASPAEVRQAVQSALPALLMGMDANAQDPAGEASLARAVSGHSPTLLQGGVNVGDIDVSDGEKITRNVFGDNEQAVVSRLGSATPADEGLISKLLPMLAPIVMAWLAGKLMNVDKGQSSGSSAGGGILGGLLGSILGGGAAASSDTAQPTSTSGGVFKTQTESASTTGAPTIPMPDTSSSTTVTTSGGGLGDLLGGSILGGLLGGLLGGGKR</sequence>
<proteinExistence type="predicted"/>
<feature type="region of interest" description="Disordered" evidence="1">
    <location>
        <begin position="162"/>
        <end position="205"/>
    </location>
</feature>
<evidence type="ECO:0000313" key="2">
    <source>
        <dbReference type="EMBL" id="QXT61659.1"/>
    </source>
</evidence>
<gene>
    <name evidence="2" type="ORF">KDB89_07505</name>
</gene>
<feature type="compositionally biased region" description="Polar residues" evidence="1">
    <location>
        <begin position="165"/>
        <end position="189"/>
    </location>
</feature>
<accession>A0ABX8SFC1</accession>
<evidence type="ECO:0000313" key="3">
    <source>
        <dbReference type="Proteomes" id="UP000824504"/>
    </source>
</evidence>
<evidence type="ECO:0000256" key="1">
    <source>
        <dbReference type="SAM" id="MobiDB-lite"/>
    </source>
</evidence>
<reference evidence="2 3" key="1">
    <citation type="submission" date="2021-07" db="EMBL/GenBank/DDBJ databases">
        <title>complete genome sequencing of Tessaracoccus sp.J1M15.</title>
        <authorList>
            <person name="Bae J.-W."/>
            <person name="Kim D.-y."/>
        </authorList>
    </citation>
    <scope>NUCLEOTIDE SEQUENCE [LARGE SCALE GENOMIC DNA]</scope>
    <source>
        <strain evidence="2 3">J1M15</strain>
    </source>
</reference>
<dbReference type="Pfam" id="PF06078">
    <property type="entry name" value="DUF937"/>
    <property type="match status" value="1"/>
</dbReference>
<dbReference type="InterPro" id="IPR009282">
    <property type="entry name" value="DUF937"/>
</dbReference>
<protein>
    <submittedName>
        <fullName evidence="2">DUF937 domain-containing protein</fullName>
    </submittedName>
</protein>